<evidence type="ECO:0000313" key="3">
    <source>
        <dbReference type="Proteomes" id="UP000887568"/>
    </source>
</evidence>
<dbReference type="PANTHER" id="PTHR35678:SF1">
    <property type="entry name" value="PROTEIN STPG4"/>
    <property type="match status" value="1"/>
</dbReference>
<dbReference type="PANTHER" id="PTHR35678">
    <property type="entry name" value="PROTEIN STPG4"/>
    <property type="match status" value="1"/>
</dbReference>
<dbReference type="AlphaFoldDB" id="A0A914BGV0"/>
<dbReference type="GO" id="GO:0042585">
    <property type="term" value="C:germinal vesicle"/>
    <property type="evidence" value="ECO:0007669"/>
    <property type="project" value="TreeGrafter"/>
</dbReference>
<protein>
    <submittedName>
        <fullName evidence="2">Uncharacterized protein</fullName>
    </submittedName>
</protein>
<dbReference type="GO" id="GO:0042393">
    <property type="term" value="F:histone binding"/>
    <property type="evidence" value="ECO:0007669"/>
    <property type="project" value="TreeGrafter"/>
</dbReference>
<proteinExistence type="predicted"/>
<dbReference type="GO" id="GO:0001940">
    <property type="term" value="C:male pronucleus"/>
    <property type="evidence" value="ECO:0007669"/>
    <property type="project" value="TreeGrafter"/>
</dbReference>
<dbReference type="RefSeq" id="XP_038074657.1">
    <property type="nucleotide sequence ID" value="XM_038218729.1"/>
</dbReference>
<organism evidence="2 3">
    <name type="scientific">Patiria miniata</name>
    <name type="common">Bat star</name>
    <name type="synonym">Asterina miniata</name>
    <dbReference type="NCBI Taxonomy" id="46514"/>
    <lineage>
        <taxon>Eukaryota</taxon>
        <taxon>Metazoa</taxon>
        <taxon>Echinodermata</taxon>
        <taxon>Eleutherozoa</taxon>
        <taxon>Asterozoa</taxon>
        <taxon>Asteroidea</taxon>
        <taxon>Valvatacea</taxon>
        <taxon>Valvatida</taxon>
        <taxon>Asterinidae</taxon>
        <taxon>Patiria</taxon>
    </lineage>
</organism>
<reference evidence="2" key="1">
    <citation type="submission" date="2022-11" db="UniProtKB">
        <authorList>
            <consortium name="EnsemblMetazoa"/>
        </authorList>
    </citation>
    <scope>IDENTIFICATION</scope>
</reference>
<evidence type="ECO:0000313" key="2">
    <source>
        <dbReference type="EnsemblMetazoa" id="XP_038074657.1"/>
    </source>
</evidence>
<accession>A0A914BGV0</accession>
<dbReference type="OMA" id="PCHYNVT"/>
<name>A0A914BGV0_PATMI</name>
<evidence type="ECO:0000256" key="1">
    <source>
        <dbReference type="SAM" id="MobiDB-lite"/>
    </source>
</evidence>
<dbReference type="EnsemblMetazoa" id="XM_038218729.1">
    <property type="protein sequence ID" value="XP_038074657.1"/>
    <property type="gene ID" value="LOC119742610"/>
</dbReference>
<keyword evidence="3" id="KW-1185">Reference proteome</keyword>
<feature type="region of interest" description="Disordered" evidence="1">
    <location>
        <begin position="1"/>
        <end position="32"/>
    </location>
</feature>
<sequence length="264" mass="29928">MVSGATSEKTAKTGRVQPAKSHMKASRDRTSVMERATPFKGRTSLRENYEKSVSGRDQWWRVHIRETPVPGAYDSRNFLADIEERPATYTFKGEGRKKDADRQRKGAVLLPGAYEAKDLGYDLEQTRYTYSMKNTSRAENELPGVKDKGCNVCPTQYPMENYLSCSCEKQPSKHPMFKSASQRFPTIYFQGTKNPPPDRYQSYTPETMHVISSSFKSRTPRFATSHTKVPGPGSYDKTFQSPMPATISRMGRNHGLFFTSAFNL</sequence>
<dbReference type="GO" id="GO:0044727">
    <property type="term" value="P:epigenetic programing of male pronucleus"/>
    <property type="evidence" value="ECO:0007669"/>
    <property type="project" value="TreeGrafter"/>
</dbReference>
<dbReference type="OrthoDB" id="6228811at2759"/>
<dbReference type="Proteomes" id="UP000887568">
    <property type="component" value="Unplaced"/>
</dbReference>
<dbReference type="GO" id="GO:0003682">
    <property type="term" value="F:chromatin binding"/>
    <property type="evidence" value="ECO:0007669"/>
    <property type="project" value="TreeGrafter"/>
</dbReference>
<dbReference type="GO" id="GO:0001939">
    <property type="term" value="C:female pronucleus"/>
    <property type="evidence" value="ECO:0007669"/>
    <property type="project" value="TreeGrafter"/>
</dbReference>
<dbReference type="GeneID" id="119742610"/>